<name>A0ACC0YDJ7_9ROSI</name>
<evidence type="ECO:0000313" key="1">
    <source>
        <dbReference type="EMBL" id="KAJ0034412.1"/>
    </source>
</evidence>
<dbReference type="Proteomes" id="UP001163603">
    <property type="component" value="Chromosome 7"/>
</dbReference>
<protein>
    <submittedName>
        <fullName evidence="1">Uncharacterized protein</fullName>
    </submittedName>
</protein>
<evidence type="ECO:0000313" key="2">
    <source>
        <dbReference type="Proteomes" id="UP001163603"/>
    </source>
</evidence>
<dbReference type="EMBL" id="CM047742">
    <property type="protein sequence ID" value="KAJ0034412.1"/>
    <property type="molecule type" value="Genomic_DNA"/>
</dbReference>
<proteinExistence type="predicted"/>
<keyword evidence="2" id="KW-1185">Reference proteome</keyword>
<gene>
    <name evidence="1" type="ORF">Pint_24405</name>
</gene>
<comment type="caution">
    <text evidence="1">The sequence shown here is derived from an EMBL/GenBank/DDBJ whole genome shotgun (WGS) entry which is preliminary data.</text>
</comment>
<organism evidence="1 2">
    <name type="scientific">Pistacia integerrima</name>
    <dbReference type="NCBI Taxonomy" id="434235"/>
    <lineage>
        <taxon>Eukaryota</taxon>
        <taxon>Viridiplantae</taxon>
        <taxon>Streptophyta</taxon>
        <taxon>Embryophyta</taxon>
        <taxon>Tracheophyta</taxon>
        <taxon>Spermatophyta</taxon>
        <taxon>Magnoliopsida</taxon>
        <taxon>eudicotyledons</taxon>
        <taxon>Gunneridae</taxon>
        <taxon>Pentapetalae</taxon>
        <taxon>rosids</taxon>
        <taxon>malvids</taxon>
        <taxon>Sapindales</taxon>
        <taxon>Anacardiaceae</taxon>
        <taxon>Pistacia</taxon>
    </lineage>
</organism>
<accession>A0ACC0YDJ7</accession>
<sequence>MPKIRAVTHADLAPSPPGTELSSKTAVFLIVLTILSGLCCFILCLIAEATRSQMTWEKTESEGKENECVYSGSGKTPLLCAAIAFVGLAVAMVVEHMYMLIAVSKSPPLALVSWDPDVSPVKSLTWQAGFFFVTTWICFAVAEILLLIGLSIESGHLKNWSRPRPSCLIIKEGLFSAAGIFALMTVFLAAGLYLTALRAQKVSEQHENVRREVLEVSALFVSPPRSPRLTTIARENPVRRDPQLEHRQQPSSAFSSAFNKHSNIV</sequence>
<reference evidence="2" key="1">
    <citation type="journal article" date="2023" name="G3 (Bethesda)">
        <title>Genome assembly and association tests identify interacting loci associated with vigor, precocity, and sex in interspecific pistachio rootstocks.</title>
        <authorList>
            <person name="Palmer W."/>
            <person name="Jacygrad E."/>
            <person name="Sagayaradj S."/>
            <person name="Cavanaugh K."/>
            <person name="Han R."/>
            <person name="Bertier L."/>
            <person name="Beede B."/>
            <person name="Kafkas S."/>
            <person name="Golino D."/>
            <person name="Preece J."/>
            <person name="Michelmore R."/>
        </authorList>
    </citation>
    <scope>NUCLEOTIDE SEQUENCE [LARGE SCALE GENOMIC DNA]</scope>
</reference>